<dbReference type="Pfam" id="PF03606">
    <property type="entry name" value="DcuC"/>
    <property type="match status" value="1"/>
</dbReference>
<feature type="transmembrane region" description="Helical" evidence="8">
    <location>
        <begin position="355"/>
        <end position="376"/>
    </location>
</feature>
<evidence type="ECO:0000256" key="8">
    <source>
        <dbReference type="SAM" id="Phobius"/>
    </source>
</evidence>
<feature type="transmembrane region" description="Helical" evidence="8">
    <location>
        <begin position="445"/>
        <end position="464"/>
    </location>
</feature>
<keyword evidence="5 8" id="KW-0812">Transmembrane</keyword>
<keyword evidence="4" id="KW-1003">Cell membrane</keyword>
<evidence type="ECO:0000256" key="1">
    <source>
        <dbReference type="ARBA" id="ARBA00004651"/>
    </source>
</evidence>
<evidence type="ECO:0000256" key="3">
    <source>
        <dbReference type="ARBA" id="ARBA00022448"/>
    </source>
</evidence>
<dbReference type="NCBIfam" id="TIGR00771">
    <property type="entry name" value="DcuC"/>
    <property type="match status" value="1"/>
</dbReference>
<evidence type="ECO:0000256" key="6">
    <source>
        <dbReference type="ARBA" id="ARBA00022989"/>
    </source>
</evidence>
<reference evidence="9 10" key="1">
    <citation type="submission" date="2014-03" db="EMBL/GenBank/DDBJ databases">
        <title>The draft genome sequence of Thalassospira mesophila JCM 18969.</title>
        <authorList>
            <person name="Lai Q."/>
            <person name="Shao Z."/>
        </authorList>
    </citation>
    <scope>NUCLEOTIDE SEQUENCE [LARGE SCALE GENOMIC DNA]</scope>
    <source>
        <strain evidence="9 10">JCM 18969</strain>
    </source>
</reference>
<feature type="transmembrane region" description="Helical" evidence="8">
    <location>
        <begin position="280"/>
        <end position="298"/>
    </location>
</feature>
<feature type="transmembrane region" description="Helical" evidence="8">
    <location>
        <begin position="66"/>
        <end position="88"/>
    </location>
</feature>
<dbReference type="GO" id="GO:0005886">
    <property type="term" value="C:plasma membrane"/>
    <property type="evidence" value="ECO:0007669"/>
    <property type="project" value="UniProtKB-SubCell"/>
</dbReference>
<keyword evidence="3" id="KW-0813">Transport</keyword>
<sequence>MIELMIAIVVSVVAATLIVKKYQPHTVLLLAGLTLFAVTAIFYPTHDIVFKKDDPTGWAGFDIFEHIHAIMSYRLAGLGLIIMAAGGFAKYMDHIGATQAMVNITTRPLARIGAPYVVLALGYAVGQILNIFIPSAAGLAMLLLVTLYPTLVKLGVSRAAAAAMIGTTSVLDLGPASGTANLAAHTANIDVAIFFAQYQIPVAACIIPVICILTYFSAKYFDRRDNHEVVVPHHGEVMAGMDPTGDDAPSAPGFYALLPILPLTLILIFSKLLIHQIELGVVTAMIIGALIGLFCEMFRNRHKMADVFTGFMVFFRGMGNMFSTIISLIICAEFFAAGLKAIGAIDFMIASAQNAGFGILGMMLVACALVAITAIMTGSGNAAFFSFASLAPNITAGTATGAVSLLLPLQFTAGIARSLSPVSGVIIAVAEVAECSPIDIVKRTAIPLIGGLVMLFAYNLLFVVG</sequence>
<evidence type="ECO:0008006" key="11">
    <source>
        <dbReference type="Google" id="ProtNLM"/>
    </source>
</evidence>
<evidence type="ECO:0000313" key="9">
    <source>
        <dbReference type="EMBL" id="OSQ40585.1"/>
    </source>
</evidence>
<proteinExistence type="inferred from homology"/>
<dbReference type="PANTHER" id="PTHR42002">
    <property type="entry name" value="ANAEROBIC C4-DICARBOXYLATE TRANSPORTER DCUC-RELATED"/>
    <property type="match status" value="1"/>
</dbReference>
<dbReference type="EMBL" id="JFKA01000001">
    <property type="protein sequence ID" value="OSQ40585.1"/>
    <property type="molecule type" value="Genomic_DNA"/>
</dbReference>
<organism evidence="9 10">
    <name type="scientific">Thalassospira mesophila</name>
    <dbReference type="NCBI Taxonomy" id="1293891"/>
    <lineage>
        <taxon>Bacteria</taxon>
        <taxon>Pseudomonadati</taxon>
        <taxon>Pseudomonadota</taxon>
        <taxon>Alphaproteobacteria</taxon>
        <taxon>Rhodospirillales</taxon>
        <taxon>Thalassospiraceae</taxon>
        <taxon>Thalassospira</taxon>
    </lineage>
</organism>
<keyword evidence="10" id="KW-1185">Reference proteome</keyword>
<comment type="similarity">
    <text evidence="2">Belongs to the DcuC/DcuD transporter (TC 2.A.61) family.</text>
</comment>
<evidence type="ECO:0000256" key="2">
    <source>
        <dbReference type="ARBA" id="ARBA00005275"/>
    </source>
</evidence>
<feature type="transmembrane region" description="Helical" evidence="8">
    <location>
        <begin position="254"/>
        <end position="274"/>
    </location>
</feature>
<feature type="transmembrane region" description="Helical" evidence="8">
    <location>
        <begin position="131"/>
        <end position="152"/>
    </location>
</feature>
<comment type="subcellular location">
    <subcellularLocation>
        <location evidence="1">Cell membrane</location>
        <topology evidence="1">Multi-pass membrane protein</topology>
    </subcellularLocation>
</comment>
<feature type="transmembrane region" description="Helical" evidence="8">
    <location>
        <begin position="109"/>
        <end position="125"/>
    </location>
</feature>
<feature type="transmembrane region" description="Helical" evidence="8">
    <location>
        <begin position="198"/>
        <end position="218"/>
    </location>
</feature>
<feature type="transmembrane region" description="Helical" evidence="8">
    <location>
        <begin position="383"/>
        <end position="409"/>
    </location>
</feature>
<dbReference type="GO" id="GO:0015556">
    <property type="term" value="F:C4-dicarboxylate transmembrane transporter activity"/>
    <property type="evidence" value="ECO:0007669"/>
    <property type="project" value="InterPro"/>
</dbReference>
<name>A0A1Y2L444_9PROT</name>
<protein>
    <recommendedName>
        <fullName evidence="11">Transporter</fullName>
    </recommendedName>
</protein>
<evidence type="ECO:0000256" key="5">
    <source>
        <dbReference type="ARBA" id="ARBA00022692"/>
    </source>
</evidence>
<dbReference type="InterPro" id="IPR018385">
    <property type="entry name" value="C4_dicarb_anaerob_car-like"/>
</dbReference>
<dbReference type="InterPro" id="IPR004669">
    <property type="entry name" value="C4_dicarb_anaerob_car"/>
</dbReference>
<gene>
    <name evidence="9" type="ORF">TMES_02205</name>
</gene>
<keyword evidence="6 8" id="KW-1133">Transmembrane helix</keyword>
<evidence type="ECO:0000256" key="4">
    <source>
        <dbReference type="ARBA" id="ARBA00022475"/>
    </source>
</evidence>
<dbReference type="AlphaFoldDB" id="A0A1Y2L444"/>
<feature type="transmembrane region" description="Helical" evidence="8">
    <location>
        <begin position="6"/>
        <end position="22"/>
    </location>
</feature>
<dbReference type="Proteomes" id="UP000193391">
    <property type="component" value="Unassembled WGS sequence"/>
</dbReference>
<feature type="transmembrane region" description="Helical" evidence="8">
    <location>
        <begin position="27"/>
        <end position="46"/>
    </location>
</feature>
<feature type="transmembrane region" description="Helical" evidence="8">
    <location>
        <begin position="319"/>
        <end position="343"/>
    </location>
</feature>
<dbReference type="RefSeq" id="WP_085578994.1">
    <property type="nucleotide sequence ID" value="NZ_JFKA01000001.1"/>
</dbReference>
<dbReference type="PANTHER" id="PTHR42002:SF2">
    <property type="entry name" value="ANAEROBIC C4-DICARBOXYLATE TRANSPORTER DCUC-RELATED"/>
    <property type="match status" value="1"/>
</dbReference>
<evidence type="ECO:0000313" key="10">
    <source>
        <dbReference type="Proteomes" id="UP000193391"/>
    </source>
</evidence>
<accession>A0A1Y2L444</accession>
<keyword evidence="7 8" id="KW-0472">Membrane</keyword>
<dbReference type="OrthoDB" id="1674075at2"/>
<evidence type="ECO:0000256" key="7">
    <source>
        <dbReference type="ARBA" id="ARBA00023136"/>
    </source>
</evidence>
<comment type="caution">
    <text evidence="9">The sequence shown here is derived from an EMBL/GenBank/DDBJ whole genome shotgun (WGS) entry which is preliminary data.</text>
</comment>
<dbReference type="NCBIfam" id="NF037994">
    <property type="entry name" value="DcuC_1"/>
    <property type="match status" value="1"/>
</dbReference>